<feature type="region of interest" description="Disordered" evidence="10">
    <location>
        <begin position="585"/>
        <end position="607"/>
    </location>
</feature>
<evidence type="ECO:0000256" key="5">
    <source>
        <dbReference type="ARBA" id="ARBA00022475"/>
    </source>
</evidence>
<dbReference type="Gene3D" id="3.30.450.200">
    <property type="match status" value="1"/>
</dbReference>
<feature type="compositionally biased region" description="Low complexity" evidence="10">
    <location>
        <begin position="699"/>
        <end position="714"/>
    </location>
</feature>
<evidence type="ECO:0000256" key="4">
    <source>
        <dbReference type="ARBA" id="ARBA00017868"/>
    </source>
</evidence>
<evidence type="ECO:0000256" key="3">
    <source>
        <dbReference type="ARBA" id="ARBA00005978"/>
    </source>
</evidence>
<keyword evidence="8" id="KW-0053">Apoptosis</keyword>
<dbReference type="GO" id="GO:0032483">
    <property type="term" value="P:regulation of Rab protein signal transduction"/>
    <property type="evidence" value="ECO:0007669"/>
    <property type="project" value="TreeGrafter"/>
</dbReference>
<dbReference type="FunFam" id="3.40.50.11500:FF:000010">
    <property type="entry name" value="Protein CBR-AEX-3"/>
    <property type="match status" value="1"/>
</dbReference>
<evidence type="ECO:0000256" key="10">
    <source>
        <dbReference type="SAM" id="MobiDB-lite"/>
    </source>
</evidence>
<dbReference type="Pfam" id="PF23629">
    <property type="entry name" value="Death_MADD"/>
    <property type="match status" value="1"/>
</dbReference>
<name>A0A914DZJ6_9BILA</name>
<dbReference type="PANTHER" id="PTHR13008:SF7">
    <property type="entry name" value="MAP KINASE-ACTIVATING DEATH DOMAIN PROTEIN"/>
    <property type="match status" value="1"/>
</dbReference>
<dbReference type="GO" id="GO:0005829">
    <property type="term" value="C:cytosol"/>
    <property type="evidence" value="ECO:0007669"/>
    <property type="project" value="TreeGrafter"/>
</dbReference>
<organism evidence="12 13">
    <name type="scientific">Acrobeloides nanus</name>
    <dbReference type="NCBI Taxonomy" id="290746"/>
    <lineage>
        <taxon>Eukaryota</taxon>
        <taxon>Metazoa</taxon>
        <taxon>Ecdysozoa</taxon>
        <taxon>Nematoda</taxon>
        <taxon>Chromadorea</taxon>
        <taxon>Rhabditida</taxon>
        <taxon>Tylenchina</taxon>
        <taxon>Cephalobomorpha</taxon>
        <taxon>Cephaloboidea</taxon>
        <taxon>Cephalobidae</taxon>
        <taxon>Acrobeloides</taxon>
    </lineage>
</organism>
<dbReference type="GO" id="GO:0005085">
    <property type="term" value="F:guanyl-nucleotide exchange factor activity"/>
    <property type="evidence" value="ECO:0007669"/>
    <property type="project" value="UniProtKB-KW"/>
</dbReference>
<dbReference type="Gene3D" id="3.40.50.11500">
    <property type="match status" value="1"/>
</dbReference>
<dbReference type="GO" id="GO:0006915">
    <property type="term" value="P:apoptotic process"/>
    <property type="evidence" value="ECO:0007669"/>
    <property type="project" value="UniProtKB-KW"/>
</dbReference>
<dbReference type="InterPro" id="IPR037516">
    <property type="entry name" value="Tripartite_DENN"/>
</dbReference>
<dbReference type="WBParaSite" id="ACRNAN_scaffold476.g22049.t1">
    <property type="protein sequence ID" value="ACRNAN_scaffold476.g22049.t1"/>
    <property type="gene ID" value="ACRNAN_scaffold476.g22049"/>
</dbReference>
<evidence type="ECO:0000256" key="1">
    <source>
        <dbReference type="ARBA" id="ARBA00004236"/>
    </source>
</evidence>
<dbReference type="SMART" id="SM00801">
    <property type="entry name" value="dDENN"/>
    <property type="match status" value="1"/>
</dbReference>
<dbReference type="InterPro" id="IPR043153">
    <property type="entry name" value="DENN_C"/>
</dbReference>
<dbReference type="Pfam" id="PF03456">
    <property type="entry name" value="uDENN"/>
    <property type="match status" value="1"/>
</dbReference>
<feature type="region of interest" description="Disordered" evidence="10">
    <location>
        <begin position="966"/>
        <end position="988"/>
    </location>
</feature>
<dbReference type="InterPro" id="IPR039980">
    <property type="entry name" value="MADD"/>
</dbReference>
<evidence type="ECO:0000313" key="12">
    <source>
        <dbReference type="Proteomes" id="UP000887540"/>
    </source>
</evidence>
<evidence type="ECO:0000256" key="7">
    <source>
        <dbReference type="ARBA" id="ARBA00022658"/>
    </source>
</evidence>
<dbReference type="InterPro" id="IPR005113">
    <property type="entry name" value="uDENN_dom"/>
</dbReference>
<dbReference type="Pfam" id="PF02141">
    <property type="entry name" value="DENN"/>
    <property type="match status" value="1"/>
</dbReference>
<dbReference type="InterPro" id="IPR001194">
    <property type="entry name" value="cDENN_dom"/>
</dbReference>
<evidence type="ECO:0000256" key="8">
    <source>
        <dbReference type="ARBA" id="ARBA00022703"/>
    </source>
</evidence>
<keyword evidence="12" id="KW-1185">Reference proteome</keyword>
<feature type="region of interest" description="Disordered" evidence="10">
    <location>
        <begin position="1002"/>
        <end position="1140"/>
    </location>
</feature>
<evidence type="ECO:0000256" key="2">
    <source>
        <dbReference type="ARBA" id="ARBA00004496"/>
    </source>
</evidence>
<dbReference type="InterPro" id="IPR005112">
    <property type="entry name" value="dDENN_dom"/>
</dbReference>
<keyword evidence="5" id="KW-1003">Cell membrane</keyword>
<dbReference type="Proteomes" id="UP000887540">
    <property type="component" value="Unplaced"/>
</dbReference>
<evidence type="ECO:0000256" key="6">
    <source>
        <dbReference type="ARBA" id="ARBA00022490"/>
    </source>
</evidence>
<evidence type="ECO:0000259" key="11">
    <source>
        <dbReference type="PROSITE" id="PS50211"/>
    </source>
</evidence>
<accession>A0A914DZJ6</accession>
<dbReference type="Pfam" id="PF25328">
    <property type="entry name" value="PH_MADD"/>
    <property type="match status" value="1"/>
</dbReference>
<reference evidence="13" key="1">
    <citation type="submission" date="2022-11" db="UniProtKB">
        <authorList>
            <consortium name="WormBaseParasite"/>
        </authorList>
    </citation>
    <scope>IDENTIFICATION</scope>
</reference>
<feature type="region of interest" description="Disordered" evidence="10">
    <location>
        <begin position="696"/>
        <end position="722"/>
    </location>
</feature>
<dbReference type="SMART" id="SM00799">
    <property type="entry name" value="DENN"/>
    <property type="match status" value="1"/>
</dbReference>
<comment type="similarity">
    <text evidence="3">Belongs to the MADD family.</text>
</comment>
<keyword evidence="7" id="KW-0344">Guanine-nucleotide releasing factor</keyword>
<dbReference type="InterPro" id="IPR057469">
    <property type="entry name" value="PH_MADD"/>
</dbReference>
<feature type="compositionally biased region" description="Polar residues" evidence="10">
    <location>
        <begin position="966"/>
        <end position="980"/>
    </location>
</feature>
<evidence type="ECO:0000313" key="13">
    <source>
        <dbReference type="WBParaSite" id="ACRNAN_scaffold476.g22049.t1"/>
    </source>
</evidence>
<comment type="subcellular location">
    <subcellularLocation>
        <location evidence="1">Cell membrane</location>
    </subcellularLocation>
    <subcellularLocation>
        <location evidence="2">Cytoplasm</location>
    </subcellularLocation>
</comment>
<feature type="compositionally biased region" description="Pro residues" evidence="10">
    <location>
        <begin position="1005"/>
        <end position="1056"/>
    </location>
</feature>
<dbReference type="GO" id="GO:0005886">
    <property type="term" value="C:plasma membrane"/>
    <property type="evidence" value="ECO:0007669"/>
    <property type="project" value="UniProtKB-SubCell"/>
</dbReference>
<dbReference type="InterPro" id="IPR056574">
    <property type="entry name" value="Death_MADD"/>
</dbReference>
<dbReference type="SMART" id="SM00800">
    <property type="entry name" value="uDENN"/>
    <property type="match status" value="1"/>
</dbReference>
<feature type="compositionally biased region" description="Polar residues" evidence="10">
    <location>
        <begin position="1060"/>
        <end position="1072"/>
    </location>
</feature>
<evidence type="ECO:0000256" key="9">
    <source>
        <dbReference type="ARBA" id="ARBA00023136"/>
    </source>
</evidence>
<sequence>MDEKGKELCPRLIDFLVIVGRRSASKLQKNSTGTNASSINLANKHRSGREGVANPEILRRYPTDNHKDFKLPTDVTFFCQPEGCITIGSQRKLKDYRDTTSFVFNLTDKDSAKIRHGVTLNFFLNYERRAPTNPPPGIHLNPDKRKIQYSSLTSLCLISHHPFLSTYREILTLLRQLIDACNLRCNQDDSLPKDAVWTVLMGHWTDPIPVPVMQEIRQIETWILTLLSSPVPVPGKTKVALEILPMDIMPTLEFALPDHTRFSLVDFPLHLPIELLGVDVVVKLLAATMLEHKVILQSRNYNAVSMCVMALVALLYPLEYMFPVIPLLPDFMPSSEQLLLAPTPYIIGLPASFFMCKKITVPSDVVLVDLDTNEMTLPEGIEIPDFPEPECSNLKEDFRRALGKMMSTTSDIASTRHSGSFETSYAIDGDEIDVAARVAMIKFFNSPNIFADFSEHTRTLRLYPRPVVALQAESFLRSRPVQSEFISELCKTQSVEYFAECSLCPKNETYVRVQTGITSASQIGDKAKWFTNTLMPVHFNAYPKDSTLADALYILKTDQVEENSDYEEDEVSDLESCSGIEDFNIDSPRPGSAAKHNHEASKPLSEVDGIYRAPDRLELPLSASALSIDSPLSSGLSSPASSVSASALDSEADFARFAENLALKSDEKGAFTFDKTIEDMEGTPLQSRRATVAGGKMFSPPDDSATSTPTTRTPPLKRVGKKGLHTIADSSEKVFGPQLMNAINGYAEKSHGVLSSVFSKTAPKAQALRDKTMRPLAEKMEHGQHFVTKKANNAANKDSTATATQQSKNQQTIRDICDQILAGQSIGVFTYPKVKRLLEDESLRELVCSKLNLGLEVQYSEDDFVQEIHISRAQYKGYLKILQACIAGLEHCFNTPGSPGLASIFHVMEIAHTHYWGDEIVTPSSSVGSQIVTPSASTQNLLQSGPSSKPLPSSSIDMRKISLPAYTNQNGEMPNSSESIQAAERRTSIASTETVLPLEHIAQVAPPPPPRPTAGPPPAVPPPPLPSGPPPSEAPPNPPPGGAPPPLPPRRPPPPRTESVIENSKLVTTKEQSVSEEDGGQTPHVQDTTKHPLLGNGQIPSNPPKKEEPTTKPEPLIGNGKIPTENGAQPPKSLPIDPSKPPIEPVRHYLYQDLIASISNPFWQKMVFWENAFFDMVAQERDKIGMDQEPSEMIERYCGLAESEKKRLELDEDRILATLLHNLTAYLVMCGAPMKMLQQKVRRLLGKAHIGLIYSKKINQLLDDLPNIANKIPLKPLGSRLMQRQSFTVHTGSDSEGTMLFMEITDDAVILRAINGAITERWWYEKVVNMTYSPKTRVLCLWRRQDDQVHMHKFYTRKCRQLYNCMKGAMERAAARGKVNIAGRDLGGEFPVHDTESNEGGLLQVRIDGIGLLFANRQEFIDLANIKKCNTYGGNMFVLEEFNVSKNQLIQRKYISPMAREIAWALHRVFTVQIALSDCDKYGDEKCLVVEKTDFPHEYRVVVPVPLESLTTEQRTKSPEFKGTILLPM</sequence>
<dbReference type="PANTHER" id="PTHR13008">
    <property type="entry name" value="MAP-KINASE ACTIVATING DEATH DOMAIN PROTEIN MADD /DENN/AEX-3 C.ELEGANS"/>
    <property type="match status" value="1"/>
</dbReference>
<proteinExistence type="inferred from homology"/>
<feature type="domain" description="UDENN" evidence="11">
    <location>
        <begin position="37"/>
        <end position="509"/>
    </location>
</feature>
<keyword evidence="9" id="KW-0472">Membrane</keyword>
<dbReference type="GO" id="GO:0042981">
    <property type="term" value="P:regulation of apoptotic process"/>
    <property type="evidence" value="ECO:0007669"/>
    <property type="project" value="TreeGrafter"/>
</dbReference>
<dbReference type="PROSITE" id="PS50211">
    <property type="entry name" value="DENN"/>
    <property type="match status" value="1"/>
</dbReference>
<protein>
    <recommendedName>
        <fullName evidence="4">MAP kinase-activating death domain protein</fullName>
    </recommendedName>
</protein>
<keyword evidence="6" id="KW-0963">Cytoplasm</keyword>